<evidence type="ECO:0000256" key="1">
    <source>
        <dbReference type="SAM" id="Phobius"/>
    </source>
</evidence>
<feature type="transmembrane region" description="Helical" evidence="1">
    <location>
        <begin position="80"/>
        <end position="98"/>
    </location>
</feature>
<accession>A0A9W6VX61</accession>
<gene>
    <name evidence="2" type="ORF">Airi02_014550</name>
</gene>
<proteinExistence type="predicted"/>
<evidence type="ECO:0000313" key="3">
    <source>
        <dbReference type="Proteomes" id="UP001165074"/>
    </source>
</evidence>
<name>A0A9W6VX61_9ACTN</name>
<reference evidence="2" key="1">
    <citation type="submission" date="2023-03" db="EMBL/GenBank/DDBJ databases">
        <title>Actinoallomurus iriomotensis NBRC 103684.</title>
        <authorList>
            <person name="Ichikawa N."/>
            <person name="Sato H."/>
            <person name="Tonouchi N."/>
        </authorList>
    </citation>
    <scope>NUCLEOTIDE SEQUENCE</scope>
    <source>
        <strain evidence="2">NBRC 103684</strain>
    </source>
</reference>
<protein>
    <submittedName>
        <fullName evidence="2">Uncharacterized protein</fullName>
    </submittedName>
</protein>
<dbReference type="RefSeq" id="WP_285567959.1">
    <property type="nucleotide sequence ID" value="NZ_BSTK01000002.1"/>
</dbReference>
<sequence length="142" mass="14890">MRLPMRARTVPGRVTTGAFLLHSGLEHWNGGDEQASGVHTMASNAFPFLKSVPPRRFLRLLSAAEIATGTALLAPVVPPALAGAALTGFSGGLLALYARTPALRKPGSIWPSQAGLGVSKDVWMLGIGLDLLAGAVADRRRR</sequence>
<organism evidence="2 3">
    <name type="scientific">Actinoallomurus iriomotensis</name>
    <dbReference type="NCBI Taxonomy" id="478107"/>
    <lineage>
        <taxon>Bacteria</taxon>
        <taxon>Bacillati</taxon>
        <taxon>Actinomycetota</taxon>
        <taxon>Actinomycetes</taxon>
        <taxon>Streptosporangiales</taxon>
        <taxon>Thermomonosporaceae</taxon>
        <taxon>Actinoallomurus</taxon>
    </lineage>
</organism>
<comment type="caution">
    <text evidence="2">The sequence shown here is derived from an EMBL/GenBank/DDBJ whole genome shotgun (WGS) entry which is preliminary data.</text>
</comment>
<dbReference type="Proteomes" id="UP001165074">
    <property type="component" value="Unassembled WGS sequence"/>
</dbReference>
<dbReference type="EMBL" id="BSTK01000002">
    <property type="protein sequence ID" value="GLY83525.1"/>
    <property type="molecule type" value="Genomic_DNA"/>
</dbReference>
<keyword evidence="3" id="KW-1185">Reference proteome</keyword>
<keyword evidence="1" id="KW-0812">Transmembrane</keyword>
<evidence type="ECO:0000313" key="2">
    <source>
        <dbReference type="EMBL" id="GLY83525.1"/>
    </source>
</evidence>
<keyword evidence="1" id="KW-1133">Transmembrane helix</keyword>
<keyword evidence="1" id="KW-0472">Membrane</keyword>
<dbReference type="AlphaFoldDB" id="A0A9W6VX61"/>